<dbReference type="Proteomes" id="UP001172155">
    <property type="component" value="Unassembled WGS sequence"/>
</dbReference>
<accession>A0AA40F6Y1</accession>
<gene>
    <name evidence="2" type="ORF">B0T18DRAFT_404509</name>
</gene>
<dbReference type="AlphaFoldDB" id="A0AA40F6Y1"/>
<keyword evidence="1" id="KW-0732">Signal</keyword>
<feature type="chain" id="PRO_5041448718" evidence="1">
    <location>
        <begin position="19"/>
        <end position="74"/>
    </location>
</feature>
<feature type="signal peptide" evidence="1">
    <location>
        <begin position="1"/>
        <end position="18"/>
    </location>
</feature>
<reference evidence="2" key="1">
    <citation type="submission" date="2023-06" db="EMBL/GenBank/DDBJ databases">
        <title>Genome-scale phylogeny and comparative genomics of the fungal order Sordariales.</title>
        <authorList>
            <consortium name="Lawrence Berkeley National Laboratory"/>
            <person name="Hensen N."/>
            <person name="Bonometti L."/>
            <person name="Westerberg I."/>
            <person name="Brannstrom I.O."/>
            <person name="Guillou S."/>
            <person name="Cros-Aarteil S."/>
            <person name="Calhoun S."/>
            <person name="Haridas S."/>
            <person name="Kuo A."/>
            <person name="Mondo S."/>
            <person name="Pangilinan J."/>
            <person name="Riley R."/>
            <person name="LaButti K."/>
            <person name="Andreopoulos B."/>
            <person name="Lipzen A."/>
            <person name="Chen C."/>
            <person name="Yanf M."/>
            <person name="Daum C."/>
            <person name="Ng V."/>
            <person name="Clum A."/>
            <person name="Steindorff A."/>
            <person name="Ohm R."/>
            <person name="Martin F."/>
            <person name="Silar P."/>
            <person name="Natvig D."/>
            <person name="Lalanne C."/>
            <person name="Gautier V."/>
            <person name="Ament-velasquez S.L."/>
            <person name="Kruys A."/>
            <person name="Hutchinson M.I."/>
            <person name="Powell A.J."/>
            <person name="Barry K."/>
            <person name="Miller A.N."/>
            <person name="Grigoriev I.V."/>
            <person name="Debuchy R."/>
            <person name="Gladieux P."/>
            <person name="Thoren M.H."/>
            <person name="Johannesson H."/>
        </authorList>
    </citation>
    <scope>NUCLEOTIDE SEQUENCE</scope>
    <source>
        <strain evidence="2">SMH3187-1</strain>
    </source>
</reference>
<dbReference type="EMBL" id="JAUKUD010000002">
    <property type="protein sequence ID" value="KAK0752290.1"/>
    <property type="molecule type" value="Genomic_DNA"/>
</dbReference>
<sequence>MKTLSALLIVAMASLASAAVGGYCDGNPERKCLCLVDTTCRGIGGTPVQEYKNGAGYPCPRDPGNVWGCYIWCD</sequence>
<proteinExistence type="predicted"/>
<organism evidence="2 3">
    <name type="scientific">Schizothecium vesticola</name>
    <dbReference type="NCBI Taxonomy" id="314040"/>
    <lineage>
        <taxon>Eukaryota</taxon>
        <taxon>Fungi</taxon>
        <taxon>Dikarya</taxon>
        <taxon>Ascomycota</taxon>
        <taxon>Pezizomycotina</taxon>
        <taxon>Sordariomycetes</taxon>
        <taxon>Sordariomycetidae</taxon>
        <taxon>Sordariales</taxon>
        <taxon>Schizotheciaceae</taxon>
        <taxon>Schizothecium</taxon>
    </lineage>
</organism>
<keyword evidence="3" id="KW-1185">Reference proteome</keyword>
<evidence type="ECO:0000313" key="3">
    <source>
        <dbReference type="Proteomes" id="UP001172155"/>
    </source>
</evidence>
<name>A0AA40F6Y1_9PEZI</name>
<evidence type="ECO:0000256" key="1">
    <source>
        <dbReference type="SAM" id="SignalP"/>
    </source>
</evidence>
<evidence type="ECO:0000313" key="2">
    <source>
        <dbReference type="EMBL" id="KAK0752290.1"/>
    </source>
</evidence>
<comment type="caution">
    <text evidence="2">The sequence shown here is derived from an EMBL/GenBank/DDBJ whole genome shotgun (WGS) entry which is preliminary data.</text>
</comment>
<protein>
    <submittedName>
        <fullName evidence="2">Uncharacterized protein</fullName>
    </submittedName>
</protein>